<evidence type="ECO:0000313" key="3">
    <source>
        <dbReference type="Proteomes" id="UP000011680"/>
    </source>
</evidence>
<dbReference type="OrthoDB" id="383575at2157"/>
<evidence type="ECO:0000313" key="2">
    <source>
        <dbReference type="EMBL" id="EMA55813.1"/>
    </source>
</evidence>
<name>M0NE24_9EURY</name>
<dbReference type="Proteomes" id="UP000011680">
    <property type="component" value="Unassembled WGS sequence"/>
</dbReference>
<keyword evidence="1" id="KW-0812">Transmembrane</keyword>
<gene>
    <name evidence="2" type="ORF">C451_05018</name>
</gene>
<dbReference type="EMBL" id="AOMF01000103">
    <property type="protein sequence ID" value="EMA55813.1"/>
    <property type="molecule type" value="Genomic_DNA"/>
</dbReference>
<dbReference type="RefSeq" id="WP_007738331.1">
    <property type="nucleotide sequence ID" value="NZ_AOMF01000103.1"/>
</dbReference>
<accession>M0NE24</accession>
<evidence type="ECO:0000256" key="1">
    <source>
        <dbReference type="SAM" id="Phobius"/>
    </source>
</evidence>
<keyword evidence="1" id="KW-0472">Membrane</keyword>
<proteinExistence type="predicted"/>
<dbReference type="STRING" id="1227457.C451_05018"/>
<keyword evidence="3" id="KW-1185">Reference proteome</keyword>
<comment type="caution">
    <text evidence="2">The sequence shown here is derived from an EMBL/GenBank/DDBJ whole genome shotgun (WGS) entry which is preliminary data.</text>
</comment>
<dbReference type="AlphaFoldDB" id="M0NE24"/>
<keyword evidence="1" id="KW-1133">Transmembrane helix</keyword>
<reference evidence="2 3" key="1">
    <citation type="journal article" date="2014" name="PLoS Genet.">
        <title>Phylogenetically driven sequencing of extremely halophilic archaea reveals strategies for static and dynamic osmo-response.</title>
        <authorList>
            <person name="Becker E.A."/>
            <person name="Seitzer P.M."/>
            <person name="Tritt A."/>
            <person name="Larsen D."/>
            <person name="Krusor M."/>
            <person name="Yao A.I."/>
            <person name="Wu D."/>
            <person name="Madern D."/>
            <person name="Eisen J.A."/>
            <person name="Darling A.E."/>
            <person name="Facciotti M.T."/>
        </authorList>
    </citation>
    <scope>NUCLEOTIDE SEQUENCE [LARGE SCALE GENOMIC DNA]</scope>
    <source>
        <strain evidence="2 3">JCM 13552</strain>
    </source>
</reference>
<sequence>MVDWSAPASEASNKRLLYEIALGFLIMISPALQMAENRDVSLVWFGIGMAVAQKSSQGMR</sequence>
<protein>
    <submittedName>
        <fullName evidence="2">Uncharacterized protein</fullName>
    </submittedName>
</protein>
<organism evidence="2 3">
    <name type="scientific">Halococcus thailandensis JCM 13552</name>
    <dbReference type="NCBI Taxonomy" id="1227457"/>
    <lineage>
        <taxon>Archaea</taxon>
        <taxon>Methanobacteriati</taxon>
        <taxon>Methanobacteriota</taxon>
        <taxon>Stenosarchaea group</taxon>
        <taxon>Halobacteria</taxon>
        <taxon>Halobacteriales</taxon>
        <taxon>Halococcaceae</taxon>
        <taxon>Halococcus</taxon>
    </lineage>
</organism>
<feature type="transmembrane region" description="Helical" evidence="1">
    <location>
        <begin position="16"/>
        <end position="35"/>
    </location>
</feature>